<comment type="caution">
    <text evidence="1">The sequence shown here is derived from an EMBL/GenBank/DDBJ whole genome shotgun (WGS) entry which is preliminary data.</text>
</comment>
<organism evidence="1 2">
    <name type="scientific">Chryseotalea sanaruensis</name>
    <dbReference type="NCBI Taxonomy" id="2482724"/>
    <lineage>
        <taxon>Bacteria</taxon>
        <taxon>Pseudomonadati</taxon>
        <taxon>Bacteroidota</taxon>
        <taxon>Cytophagia</taxon>
        <taxon>Cytophagales</taxon>
        <taxon>Chryseotaleaceae</taxon>
        <taxon>Chryseotalea</taxon>
    </lineage>
</organism>
<name>A0A401UFP1_9BACT</name>
<proteinExistence type="predicted"/>
<accession>A0A401UFP1</accession>
<evidence type="ECO:0008006" key="3">
    <source>
        <dbReference type="Google" id="ProtNLM"/>
    </source>
</evidence>
<dbReference type="Proteomes" id="UP000288227">
    <property type="component" value="Unassembled WGS sequence"/>
</dbReference>
<dbReference type="OrthoDB" id="1442221at2"/>
<dbReference type="AlphaFoldDB" id="A0A401UFP1"/>
<evidence type="ECO:0000313" key="1">
    <source>
        <dbReference type="EMBL" id="GCC53721.1"/>
    </source>
</evidence>
<evidence type="ECO:0000313" key="2">
    <source>
        <dbReference type="Proteomes" id="UP000288227"/>
    </source>
</evidence>
<gene>
    <name evidence="1" type="ORF">SanaruYs_39690</name>
</gene>
<reference evidence="1 2" key="1">
    <citation type="submission" date="2018-11" db="EMBL/GenBank/DDBJ databases">
        <title>Chryseotalea sanarue gen. nov., sp., nov., a member of the family Cytophagaceae, isolated from a brackish lake in Hamamatsu Japan.</title>
        <authorList>
            <person name="Maejima Y."/>
            <person name="Iino T."/>
            <person name="Muraguchi Y."/>
            <person name="Fukuda K."/>
            <person name="Ohkuma M."/>
            <person name="Moriuchi R."/>
            <person name="Dohra H."/>
            <person name="Kimbara K."/>
            <person name="Shintani M."/>
        </authorList>
    </citation>
    <scope>NUCLEOTIDE SEQUENCE [LARGE SCALE GENOMIC DNA]</scope>
    <source>
        <strain evidence="1 2">Ys</strain>
    </source>
</reference>
<dbReference type="RefSeq" id="WP_127124377.1">
    <property type="nucleotide sequence ID" value="NZ_BHXQ01000017.1"/>
</dbReference>
<keyword evidence="2" id="KW-1185">Reference proteome</keyword>
<sequence length="177" mass="20450">MKTRTTILILTIATITCWGQTNEQKEKEDRLQFVFDSNLPDDLYDFYNQEKIRTSYKVDQDLNPFYLRGDFDGDKKIDYALAVIESTTDKKGILIYHPVTKKYFLAGAGKAIPNGHGDDYSWMDGWEVSDERTVEQGVTNLKPPKLIGEAILIQKLESSSGLIYWDGKEYRWYQQGD</sequence>
<dbReference type="EMBL" id="BHXQ01000017">
    <property type="protein sequence ID" value="GCC53721.1"/>
    <property type="molecule type" value="Genomic_DNA"/>
</dbReference>
<protein>
    <recommendedName>
        <fullName evidence="3">VCBS repeat-containing protein</fullName>
    </recommendedName>
</protein>